<protein>
    <submittedName>
        <fullName evidence="1">DUF72 domain-containing protein</fullName>
    </submittedName>
</protein>
<comment type="caution">
    <text evidence="1">The sequence shown here is derived from an EMBL/GenBank/DDBJ whole genome shotgun (WGS) entry which is preliminary data.</text>
</comment>
<dbReference type="InterPro" id="IPR002763">
    <property type="entry name" value="DUF72"/>
</dbReference>
<dbReference type="SUPFAM" id="SSF117396">
    <property type="entry name" value="TM1631-like"/>
    <property type="match status" value="1"/>
</dbReference>
<dbReference type="EMBL" id="JAWIIV010000005">
    <property type="protein sequence ID" value="MEC4719054.1"/>
    <property type="molecule type" value="Genomic_DNA"/>
</dbReference>
<organism evidence="1 2">
    <name type="scientific">Noviherbaspirillum album</name>
    <dbReference type="NCBI Taxonomy" id="3080276"/>
    <lineage>
        <taxon>Bacteria</taxon>
        <taxon>Pseudomonadati</taxon>
        <taxon>Pseudomonadota</taxon>
        <taxon>Betaproteobacteria</taxon>
        <taxon>Burkholderiales</taxon>
        <taxon>Oxalobacteraceae</taxon>
        <taxon>Noviherbaspirillum</taxon>
    </lineage>
</organism>
<evidence type="ECO:0000313" key="2">
    <source>
        <dbReference type="Proteomes" id="UP001352263"/>
    </source>
</evidence>
<keyword evidence="2" id="KW-1185">Reference proteome</keyword>
<dbReference type="RefSeq" id="WP_326505778.1">
    <property type="nucleotide sequence ID" value="NZ_JAWIIV010000005.1"/>
</dbReference>
<dbReference type="Gene3D" id="3.20.20.410">
    <property type="entry name" value="Protein of unknown function UPF0759"/>
    <property type="match status" value="1"/>
</dbReference>
<sequence>MQNQSKSSFMIGCAGWSLSSAVAGHFPEEGSHLERYARVLPAVEINTSFYRPHRPITYARWRDSVPEDFRFSAKVPKAITHEARLQDAGELLERFIGEVRHLEHKLGCLLVQLPPSLRFDAPVARQFFQQLNRLTDVDVVCEPRHATWFTPAAADMLHGRNVAYVQADPEVMPLENIAAGAGVVYLRLHGSPEMYHSSYPESYLDALAARMQNEAAKGRKVWCVFDNTASGAAVPNALSLLERLDQLDQTAAAEYSR</sequence>
<reference evidence="1 2" key="1">
    <citation type="submission" date="2023-10" db="EMBL/GenBank/DDBJ databases">
        <title>Noviherbaspirillum sp. CPCC 100848 genome assembly.</title>
        <authorList>
            <person name="Li X.Y."/>
            <person name="Fang X.M."/>
        </authorList>
    </citation>
    <scope>NUCLEOTIDE SEQUENCE [LARGE SCALE GENOMIC DNA]</scope>
    <source>
        <strain evidence="1 2">CPCC 100848</strain>
    </source>
</reference>
<gene>
    <name evidence="1" type="ORF">RY831_07835</name>
</gene>
<name>A0ABU6J777_9BURK</name>
<dbReference type="InterPro" id="IPR036520">
    <property type="entry name" value="UPF0759_sf"/>
</dbReference>
<dbReference type="Proteomes" id="UP001352263">
    <property type="component" value="Unassembled WGS sequence"/>
</dbReference>
<accession>A0ABU6J777</accession>
<evidence type="ECO:0000313" key="1">
    <source>
        <dbReference type="EMBL" id="MEC4719054.1"/>
    </source>
</evidence>
<dbReference type="Pfam" id="PF01904">
    <property type="entry name" value="DUF72"/>
    <property type="match status" value="1"/>
</dbReference>
<dbReference type="PANTHER" id="PTHR30348:SF14">
    <property type="entry name" value="BLR8050 PROTEIN"/>
    <property type="match status" value="1"/>
</dbReference>
<proteinExistence type="predicted"/>
<dbReference type="PANTHER" id="PTHR30348">
    <property type="entry name" value="UNCHARACTERIZED PROTEIN YECE"/>
    <property type="match status" value="1"/>
</dbReference>